<proteinExistence type="predicted"/>
<dbReference type="GO" id="GO:0005886">
    <property type="term" value="C:plasma membrane"/>
    <property type="evidence" value="ECO:0007669"/>
    <property type="project" value="TreeGrafter"/>
</dbReference>
<dbReference type="Gene3D" id="3.40.390.10">
    <property type="entry name" value="Collagenase (Catalytic Domain)"/>
    <property type="match status" value="2"/>
</dbReference>
<dbReference type="InterPro" id="IPR018497">
    <property type="entry name" value="Peptidase_M13_C"/>
</dbReference>
<evidence type="ECO:0000313" key="4">
    <source>
        <dbReference type="Proteomes" id="UP000821853"/>
    </source>
</evidence>
<organism evidence="3 4">
    <name type="scientific">Haemaphysalis longicornis</name>
    <name type="common">Bush tick</name>
    <dbReference type="NCBI Taxonomy" id="44386"/>
    <lineage>
        <taxon>Eukaryota</taxon>
        <taxon>Metazoa</taxon>
        <taxon>Ecdysozoa</taxon>
        <taxon>Arthropoda</taxon>
        <taxon>Chelicerata</taxon>
        <taxon>Arachnida</taxon>
        <taxon>Acari</taxon>
        <taxon>Parasitiformes</taxon>
        <taxon>Ixodida</taxon>
        <taxon>Ixodoidea</taxon>
        <taxon>Ixodidae</taxon>
        <taxon>Haemaphysalinae</taxon>
        <taxon>Haemaphysalis</taxon>
    </lineage>
</organism>
<dbReference type="Pfam" id="PF01431">
    <property type="entry name" value="Peptidase_M13"/>
    <property type="match status" value="1"/>
</dbReference>
<feature type="domain" description="Peptidase M13 C-terminal" evidence="2">
    <location>
        <begin position="598"/>
        <end position="716"/>
    </location>
</feature>
<dbReference type="AlphaFoldDB" id="A0A9J6FCU2"/>
<dbReference type="InterPro" id="IPR024079">
    <property type="entry name" value="MetalloPept_cat_dom_sf"/>
</dbReference>
<dbReference type="VEuPathDB" id="VectorBase:HLOH_054180"/>
<accession>A0A9J6FCU2</accession>
<comment type="caution">
    <text evidence="3">The sequence shown here is derived from an EMBL/GenBank/DDBJ whole genome shotgun (WGS) entry which is preliminary data.</text>
</comment>
<dbReference type="Proteomes" id="UP000821853">
    <property type="component" value="Chromosome 1"/>
</dbReference>
<keyword evidence="4" id="KW-1185">Reference proteome</keyword>
<reference evidence="3 4" key="1">
    <citation type="journal article" date="2020" name="Cell">
        <title>Large-Scale Comparative Analyses of Tick Genomes Elucidate Their Genetic Diversity and Vector Capacities.</title>
        <authorList>
            <consortium name="Tick Genome and Microbiome Consortium (TIGMIC)"/>
            <person name="Jia N."/>
            <person name="Wang J."/>
            <person name="Shi W."/>
            <person name="Du L."/>
            <person name="Sun Y."/>
            <person name="Zhan W."/>
            <person name="Jiang J.F."/>
            <person name="Wang Q."/>
            <person name="Zhang B."/>
            <person name="Ji P."/>
            <person name="Bell-Sakyi L."/>
            <person name="Cui X.M."/>
            <person name="Yuan T.T."/>
            <person name="Jiang B.G."/>
            <person name="Yang W.F."/>
            <person name="Lam T.T."/>
            <person name="Chang Q.C."/>
            <person name="Ding S.J."/>
            <person name="Wang X.J."/>
            <person name="Zhu J.G."/>
            <person name="Ruan X.D."/>
            <person name="Zhao L."/>
            <person name="Wei J.T."/>
            <person name="Ye R.Z."/>
            <person name="Que T.C."/>
            <person name="Du C.H."/>
            <person name="Zhou Y.H."/>
            <person name="Cheng J.X."/>
            <person name="Dai P.F."/>
            <person name="Guo W.B."/>
            <person name="Han X.H."/>
            <person name="Huang E.J."/>
            <person name="Li L.F."/>
            <person name="Wei W."/>
            <person name="Gao Y.C."/>
            <person name="Liu J.Z."/>
            <person name="Shao H.Z."/>
            <person name="Wang X."/>
            <person name="Wang C.C."/>
            <person name="Yang T.C."/>
            <person name="Huo Q.B."/>
            <person name="Li W."/>
            <person name="Chen H.Y."/>
            <person name="Chen S.E."/>
            <person name="Zhou L.G."/>
            <person name="Ni X.B."/>
            <person name="Tian J.H."/>
            <person name="Sheng Y."/>
            <person name="Liu T."/>
            <person name="Pan Y.S."/>
            <person name="Xia L.Y."/>
            <person name="Li J."/>
            <person name="Zhao F."/>
            <person name="Cao W.C."/>
        </authorList>
    </citation>
    <scope>NUCLEOTIDE SEQUENCE [LARGE SCALE GENOMIC DNA]</scope>
    <source>
        <strain evidence="3">HaeL-2018</strain>
    </source>
</reference>
<protein>
    <recommendedName>
        <fullName evidence="2">Peptidase M13 C-terminal domain-containing protein</fullName>
    </recommendedName>
</protein>
<feature type="region of interest" description="Disordered" evidence="1">
    <location>
        <begin position="13"/>
        <end position="45"/>
    </location>
</feature>
<evidence type="ECO:0000256" key="1">
    <source>
        <dbReference type="SAM" id="MobiDB-lite"/>
    </source>
</evidence>
<dbReference type="Gene3D" id="1.10.1380.10">
    <property type="entry name" value="Neutral endopeptidase , domain2"/>
    <property type="match status" value="1"/>
</dbReference>
<dbReference type="PANTHER" id="PTHR11733:SF241">
    <property type="entry name" value="GH26575P-RELATED"/>
    <property type="match status" value="1"/>
</dbReference>
<feature type="compositionally biased region" description="Low complexity" evidence="1">
    <location>
        <begin position="23"/>
        <end position="42"/>
    </location>
</feature>
<dbReference type="PANTHER" id="PTHR11733">
    <property type="entry name" value="ZINC METALLOPROTEASE FAMILY M13 NEPRILYSIN-RELATED"/>
    <property type="match status" value="1"/>
</dbReference>
<name>A0A9J6FCU2_HAELO</name>
<dbReference type="OrthoDB" id="6475849at2759"/>
<dbReference type="EMBL" id="JABSTR010000001">
    <property type="protein sequence ID" value="KAH9360675.1"/>
    <property type="molecule type" value="Genomic_DNA"/>
</dbReference>
<dbReference type="PRINTS" id="PR00786">
    <property type="entry name" value="NEPRILYSIN"/>
</dbReference>
<dbReference type="GO" id="GO:0016485">
    <property type="term" value="P:protein processing"/>
    <property type="evidence" value="ECO:0007669"/>
    <property type="project" value="TreeGrafter"/>
</dbReference>
<evidence type="ECO:0000259" key="2">
    <source>
        <dbReference type="Pfam" id="PF01431"/>
    </source>
</evidence>
<sequence length="749" mass="82293">MFLQPEKTRFPLLKPRVQGDAPSTASSVKSSVASSSMSTATSNHKGHDVIMPSGGGLGTAHLLRHCYGAFVSFMALQLMLGAGYGTAQVVRAYAFGWYDPGRLQPSTNLTCNLTNSKGDPCQFFDFVSKGWQKKPGVANYSKALQQRVACAAVGSLVLEEGSAAGPSPQVSRLFQRCAQLAFNQHDGHRDLHRFLERFNLSWPASHPRSKLETLVVLVTLDRCMPVLSQMTVDTHVKRPGSRTLHFTCNPCTFQRFATRNALQEEGAVLAYFELVSAILNGSAAPKRTVQEASIYAQASPIQELYQPVKPTKRMHACPQPGCGFNQGLIGPFVNLRPHQIRVSFKPSPCKRVKGSGVLKMPVRVLVLKTAALPLLMNPRPDYELLHVVIKQTDYITAPYLSAAECPMVVNRHLPVAFGRGDEMFVLNKSLLRLVAIPVSNIEDSTGLLAYVNWHVVRHLEPMTSCPLPRTQFMDGRDADKSSLGYMTGRCYTDADAALPLAFTHVFNRRWLAARSVRNATASLCRFRSVARATIAPLPWTDGEMRRGALEKLAILRAVVGFFDQGSGERGSPATALPARARAERLVPEHEAGFPPVVNASYVPVYQVIVIPAAILYPRCYVACYPSSYNLASLGHDVGHEITHAFHPDEALSSRDGLRRDWWTPASSKKFARQLACLRCLNNETPWTGTTRYGAHALSENRAVSGGFLKAYRANRGSVALQHSGAAQQGTAFTGEQVLRQQLLQVVFQR</sequence>
<dbReference type="GO" id="GO:0004222">
    <property type="term" value="F:metalloendopeptidase activity"/>
    <property type="evidence" value="ECO:0007669"/>
    <property type="project" value="InterPro"/>
</dbReference>
<evidence type="ECO:0000313" key="3">
    <source>
        <dbReference type="EMBL" id="KAH9360675.1"/>
    </source>
</evidence>
<gene>
    <name evidence="3" type="ORF">HPB48_004807</name>
</gene>
<dbReference type="PROSITE" id="PS51885">
    <property type="entry name" value="NEPRILYSIN"/>
    <property type="match status" value="1"/>
</dbReference>
<dbReference type="InterPro" id="IPR000718">
    <property type="entry name" value="Peptidase_M13"/>
</dbReference>
<dbReference type="SUPFAM" id="SSF55486">
    <property type="entry name" value="Metalloproteases ('zincins'), catalytic domain"/>
    <property type="match status" value="1"/>
</dbReference>
<dbReference type="InterPro" id="IPR042089">
    <property type="entry name" value="Peptidase_M13_dom_2"/>
</dbReference>